<dbReference type="GO" id="GO:0008168">
    <property type="term" value="F:methyltransferase activity"/>
    <property type="evidence" value="ECO:0007669"/>
    <property type="project" value="UniProtKB-KW"/>
</dbReference>
<dbReference type="PANTHER" id="PTHR44068">
    <property type="entry name" value="ZGC:194242"/>
    <property type="match status" value="1"/>
</dbReference>
<dbReference type="InterPro" id="IPR029063">
    <property type="entry name" value="SAM-dependent_MTases_sf"/>
</dbReference>
<dbReference type="InterPro" id="IPR050447">
    <property type="entry name" value="Erg6_SMT_methyltransf"/>
</dbReference>
<dbReference type="Gene3D" id="3.40.50.150">
    <property type="entry name" value="Vaccinia Virus protein VP39"/>
    <property type="match status" value="1"/>
</dbReference>
<evidence type="ECO:0000313" key="4">
    <source>
        <dbReference type="Proteomes" id="UP000769780"/>
    </source>
</evidence>
<dbReference type="Proteomes" id="UP000769780">
    <property type="component" value="Unassembled WGS sequence"/>
</dbReference>
<dbReference type="PANTHER" id="PTHR44068:SF1">
    <property type="entry name" value="HYPOTHETICAL LOC100005854"/>
    <property type="match status" value="1"/>
</dbReference>
<dbReference type="RefSeq" id="WP_221875611.1">
    <property type="nucleotide sequence ID" value="NZ_JACWFH010000036.1"/>
</dbReference>
<dbReference type="Pfam" id="PF08241">
    <property type="entry name" value="Methyltransf_11"/>
    <property type="match status" value="1"/>
</dbReference>
<keyword evidence="1" id="KW-0808">Transferase</keyword>
<accession>A0ABS7KAU4</accession>
<keyword evidence="4" id="KW-1185">Reference proteome</keyword>
<dbReference type="SUPFAM" id="SSF53335">
    <property type="entry name" value="S-adenosyl-L-methionine-dependent methyltransferases"/>
    <property type="match status" value="1"/>
</dbReference>
<dbReference type="EMBL" id="JACWFH010000036">
    <property type="protein sequence ID" value="MBY0099394.1"/>
    <property type="molecule type" value="Genomic_DNA"/>
</dbReference>
<keyword evidence="3" id="KW-0489">Methyltransferase</keyword>
<protein>
    <submittedName>
        <fullName evidence="3">Class I SAM-dependent methyltransferase</fullName>
    </submittedName>
</protein>
<name>A0ABS7KAU4_9BACI</name>
<reference evidence="3 4" key="1">
    <citation type="submission" date="2020-07" db="EMBL/GenBank/DDBJ databases">
        <title>Fungal Genomes of the International Space Station.</title>
        <authorList>
            <person name="Seuylemezian A."/>
            <person name="Singh N.K."/>
            <person name="Wood J."/>
            <person name="Venkateswaran K."/>
        </authorList>
    </citation>
    <scope>NUCLEOTIDE SEQUENCE [LARGE SCALE GENOMIC DNA]</scope>
    <source>
        <strain evidence="3 4">PL-B2</strain>
    </source>
</reference>
<evidence type="ECO:0000259" key="2">
    <source>
        <dbReference type="Pfam" id="PF08241"/>
    </source>
</evidence>
<dbReference type="CDD" id="cd02440">
    <property type="entry name" value="AdoMet_MTases"/>
    <property type="match status" value="1"/>
</dbReference>
<organism evidence="3 4">
    <name type="scientific">Mesobacillus maritimus</name>
    <dbReference type="NCBI Taxonomy" id="1643336"/>
    <lineage>
        <taxon>Bacteria</taxon>
        <taxon>Bacillati</taxon>
        <taxon>Bacillota</taxon>
        <taxon>Bacilli</taxon>
        <taxon>Bacillales</taxon>
        <taxon>Bacillaceae</taxon>
        <taxon>Mesobacillus</taxon>
    </lineage>
</organism>
<gene>
    <name evidence="3" type="ORF">H0185_21740</name>
</gene>
<sequence>MGMIKLITELIDKQYGKPQGLLGTYIGEKMVKQHKPETLWTIELLNIVQGESVLELGCGAGYAMKLILDQTLVEQVVGVDLSPTIIRSAAIRNKNGLNAKKATLVQANVNRLPFQDENFDKVLSIHSIYFWENLSETFSEIYRVLKPGGYFVITLCDAKDDEIWEGIKSMIEDRLIPIAKENGFLNVALLKGPKSRQFHTIAVLGHKHL</sequence>
<proteinExistence type="predicted"/>
<dbReference type="InterPro" id="IPR013216">
    <property type="entry name" value="Methyltransf_11"/>
</dbReference>
<dbReference type="GO" id="GO:0032259">
    <property type="term" value="P:methylation"/>
    <property type="evidence" value="ECO:0007669"/>
    <property type="project" value="UniProtKB-KW"/>
</dbReference>
<comment type="caution">
    <text evidence="3">The sequence shown here is derived from an EMBL/GenBank/DDBJ whole genome shotgun (WGS) entry which is preliminary data.</text>
</comment>
<evidence type="ECO:0000313" key="3">
    <source>
        <dbReference type="EMBL" id="MBY0099394.1"/>
    </source>
</evidence>
<feature type="domain" description="Methyltransferase type 11" evidence="2">
    <location>
        <begin position="54"/>
        <end position="153"/>
    </location>
</feature>
<evidence type="ECO:0000256" key="1">
    <source>
        <dbReference type="ARBA" id="ARBA00022679"/>
    </source>
</evidence>